<reference evidence="1" key="2">
    <citation type="submission" date="2020-08" db="EMBL/GenBank/DDBJ databases">
        <authorList>
            <person name="Chen M."/>
            <person name="Teng W."/>
            <person name="Zhao L."/>
            <person name="Hu C."/>
            <person name="Zhou Y."/>
            <person name="Han B."/>
            <person name="Song L."/>
            <person name="Shu W."/>
        </authorList>
    </citation>
    <scope>NUCLEOTIDE SEQUENCE</scope>
    <source>
        <strain evidence="1">FACHB-1375</strain>
    </source>
</reference>
<accession>A0A926VJW7</accession>
<dbReference type="EMBL" id="JACJPW010000065">
    <property type="protein sequence ID" value="MBD2183809.1"/>
    <property type="molecule type" value="Genomic_DNA"/>
</dbReference>
<reference evidence="1" key="1">
    <citation type="journal article" date="2015" name="ISME J.">
        <title>Draft Genome Sequence of Streptomyces incarnatus NRRL8089, which Produces the Nucleoside Antibiotic Sinefungin.</title>
        <authorList>
            <person name="Oshima K."/>
            <person name="Hattori M."/>
            <person name="Shimizu H."/>
            <person name="Fukuda K."/>
            <person name="Nemoto M."/>
            <person name="Inagaki K."/>
            <person name="Tamura T."/>
        </authorList>
    </citation>
    <scope>NUCLEOTIDE SEQUENCE</scope>
    <source>
        <strain evidence="1">FACHB-1375</strain>
    </source>
</reference>
<evidence type="ECO:0000313" key="1">
    <source>
        <dbReference type="EMBL" id="MBD2183809.1"/>
    </source>
</evidence>
<comment type="caution">
    <text evidence="1">The sequence shown here is derived from an EMBL/GenBank/DDBJ whole genome shotgun (WGS) entry which is preliminary data.</text>
</comment>
<organism evidence="1 2">
    <name type="scientific">Aerosakkonema funiforme FACHB-1375</name>
    <dbReference type="NCBI Taxonomy" id="2949571"/>
    <lineage>
        <taxon>Bacteria</taxon>
        <taxon>Bacillati</taxon>
        <taxon>Cyanobacteriota</taxon>
        <taxon>Cyanophyceae</taxon>
        <taxon>Oscillatoriophycideae</taxon>
        <taxon>Aerosakkonematales</taxon>
        <taxon>Aerosakkonemataceae</taxon>
        <taxon>Aerosakkonema</taxon>
    </lineage>
</organism>
<gene>
    <name evidence="1" type="ORF">H6G03_22540</name>
</gene>
<protein>
    <submittedName>
        <fullName evidence="1">Uncharacterized protein</fullName>
    </submittedName>
</protein>
<keyword evidence="2" id="KW-1185">Reference proteome</keyword>
<sequence>MDSNKILQAFLELLKNNFSAFPQAMQDLPLLNKSLAELPDDEIEQAVDLIIDWCSERQPLGKIISDSLRQIKLDHPIEPLPDNLDNTFREVRKTVQQKLDALKKAQDEKNG</sequence>
<evidence type="ECO:0000313" key="2">
    <source>
        <dbReference type="Proteomes" id="UP000641646"/>
    </source>
</evidence>
<name>A0A926VJW7_9CYAN</name>
<proteinExistence type="predicted"/>
<dbReference type="RefSeq" id="WP_190468927.1">
    <property type="nucleotide sequence ID" value="NZ_JACJPW010000065.1"/>
</dbReference>
<dbReference type="AlphaFoldDB" id="A0A926VJW7"/>
<dbReference type="Proteomes" id="UP000641646">
    <property type="component" value="Unassembled WGS sequence"/>
</dbReference>